<dbReference type="InterPro" id="IPR027417">
    <property type="entry name" value="P-loop_NTPase"/>
</dbReference>
<name>A0A397P498_9SPHN</name>
<dbReference type="InterPro" id="IPR036733">
    <property type="entry name" value="B_transposit_C_sf"/>
</dbReference>
<dbReference type="InterPro" id="IPR010982">
    <property type="entry name" value="Lambda_DNA-bd_dom_sf"/>
</dbReference>
<reference evidence="3 4" key="1">
    <citation type="submission" date="2018-08" db="EMBL/GenBank/DDBJ databases">
        <title>Genomic Encyclopedia of Type Strains, Phase IV (KMG-IV): sequencing the most valuable type-strain genomes for metagenomic binning, comparative biology and taxonomic classification.</title>
        <authorList>
            <person name="Goeker M."/>
        </authorList>
    </citation>
    <scope>NUCLEOTIDE SEQUENCE [LARGE SCALE GENOMIC DNA]</scope>
    <source>
        <strain evidence="3 4">DSM 25527</strain>
    </source>
</reference>
<dbReference type="OrthoDB" id="8456465at2"/>
<dbReference type="InterPro" id="IPR052026">
    <property type="entry name" value="ExeA_AAA_ATPase_DNA-bind"/>
</dbReference>
<comment type="caution">
    <text evidence="3">The sequence shown here is derived from an EMBL/GenBank/DDBJ whole genome shotgun (WGS) entry which is preliminary data.</text>
</comment>
<dbReference type="GO" id="GO:0016887">
    <property type="term" value="F:ATP hydrolysis activity"/>
    <property type="evidence" value="ECO:0007669"/>
    <property type="project" value="InterPro"/>
</dbReference>
<dbReference type="Proteomes" id="UP000266568">
    <property type="component" value="Unassembled WGS sequence"/>
</dbReference>
<gene>
    <name evidence="3" type="ORF">DFR49_2309</name>
</gene>
<dbReference type="Pfam" id="PF13401">
    <property type="entry name" value="AAA_22"/>
    <property type="match status" value="1"/>
</dbReference>
<dbReference type="SUPFAM" id="SSF52540">
    <property type="entry name" value="P-loop containing nucleoside triphosphate hydrolases"/>
    <property type="match status" value="1"/>
</dbReference>
<accession>A0A397P498</accession>
<dbReference type="InterPro" id="IPR049945">
    <property type="entry name" value="AAA_22"/>
</dbReference>
<dbReference type="PANTHER" id="PTHR35894:SF5">
    <property type="entry name" value="MU-LIKE PROPHAGE FLUMU DNA TRANSPOSITION PROTEIN B"/>
    <property type="match status" value="1"/>
</dbReference>
<dbReference type="InterPro" id="IPR009084">
    <property type="entry name" value="B_transpositn_C"/>
</dbReference>
<protein>
    <recommendedName>
        <fullName evidence="5">DNA transposition AAA+ family ATPase</fullName>
    </recommendedName>
</protein>
<dbReference type="Gene3D" id="1.10.1180.10">
    <property type="entry name" value="B transposition protein, C-terminal domain"/>
    <property type="match status" value="1"/>
</dbReference>
<evidence type="ECO:0000259" key="1">
    <source>
        <dbReference type="Pfam" id="PF09077"/>
    </source>
</evidence>
<evidence type="ECO:0000313" key="3">
    <source>
        <dbReference type="EMBL" id="RIA44072.1"/>
    </source>
</evidence>
<dbReference type="PANTHER" id="PTHR35894">
    <property type="entry name" value="GENERAL SECRETION PATHWAY PROTEIN A-RELATED"/>
    <property type="match status" value="1"/>
</dbReference>
<proteinExistence type="predicted"/>
<feature type="domain" description="B transposition protein C-terminal" evidence="1">
    <location>
        <begin position="234"/>
        <end position="311"/>
    </location>
</feature>
<evidence type="ECO:0000313" key="4">
    <source>
        <dbReference type="Proteomes" id="UP000266568"/>
    </source>
</evidence>
<dbReference type="AlphaFoldDB" id="A0A397P498"/>
<evidence type="ECO:0000259" key="2">
    <source>
        <dbReference type="Pfam" id="PF13401"/>
    </source>
</evidence>
<sequence>MNDPSKTPVDVEELRAWVLDYKERTGLSYSELAPQSGVAYGTLTQFVGGGYGGNNEAVARKLLLFRQRLAMQAELALEAPEIPDYFETGTSRQIVALLTWAQRGRITVVASGPGTGKTITCRHYQAAVANVWVATMTPSTSGVNNMQIEVLAALGERDAVGTSQKLSRRVRERVRNTGGLIIIDEAQHLSEKSVEEIRSWHDAEGIGIALLGNESVIARLEGGTRRAHYAQLYSRVGMRLVRNVPLAADARALAEAWGLEDAKEIAFIQSIATKPGGLRGCTMVLELATMIAGGEHRARDLAHMQDAWAQLASRPIAS</sequence>
<dbReference type="Gene3D" id="3.40.50.300">
    <property type="entry name" value="P-loop containing nucleotide triphosphate hydrolases"/>
    <property type="match status" value="1"/>
</dbReference>
<dbReference type="Pfam" id="PF09077">
    <property type="entry name" value="Phage-MuB_C"/>
    <property type="match status" value="1"/>
</dbReference>
<feature type="domain" description="ORC1/DEAH AAA+ ATPase" evidence="2">
    <location>
        <begin position="104"/>
        <end position="217"/>
    </location>
</feature>
<dbReference type="RefSeq" id="WP_119035837.1">
    <property type="nucleotide sequence ID" value="NZ_QXDC01000003.1"/>
</dbReference>
<dbReference type="GO" id="GO:0006313">
    <property type="term" value="P:DNA transposition"/>
    <property type="evidence" value="ECO:0007669"/>
    <property type="project" value="InterPro"/>
</dbReference>
<dbReference type="EMBL" id="QXDC01000003">
    <property type="protein sequence ID" value="RIA44072.1"/>
    <property type="molecule type" value="Genomic_DNA"/>
</dbReference>
<organism evidence="3 4">
    <name type="scientific">Hephaestia caeni</name>
    <dbReference type="NCBI Taxonomy" id="645617"/>
    <lineage>
        <taxon>Bacteria</taxon>
        <taxon>Pseudomonadati</taxon>
        <taxon>Pseudomonadota</taxon>
        <taxon>Alphaproteobacteria</taxon>
        <taxon>Sphingomonadales</taxon>
        <taxon>Sphingomonadaceae</taxon>
        <taxon>Hephaestia</taxon>
    </lineage>
</organism>
<dbReference type="GO" id="GO:0003677">
    <property type="term" value="F:DNA binding"/>
    <property type="evidence" value="ECO:0007669"/>
    <property type="project" value="InterPro"/>
</dbReference>
<keyword evidence="4" id="KW-1185">Reference proteome</keyword>
<dbReference type="Gene3D" id="1.10.260.40">
    <property type="entry name" value="lambda repressor-like DNA-binding domains"/>
    <property type="match status" value="1"/>
</dbReference>
<evidence type="ECO:0008006" key="5">
    <source>
        <dbReference type="Google" id="ProtNLM"/>
    </source>
</evidence>
<dbReference type="SUPFAM" id="SSF47681">
    <property type="entry name" value="C-terminal domain of B transposition protein"/>
    <property type="match status" value="1"/>
</dbReference>